<reference evidence="2 3" key="1">
    <citation type="journal article" date="2019" name="Nat. Microbiol.">
        <title>Mediterranean grassland soil C-N compound turnover is dependent on rainfall and depth, and is mediated by genomically divergent microorganisms.</title>
        <authorList>
            <person name="Diamond S."/>
            <person name="Andeer P.F."/>
            <person name="Li Z."/>
            <person name="Crits-Christoph A."/>
            <person name="Burstein D."/>
            <person name="Anantharaman K."/>
            <person name="Lane K.R."/>
            <person name="Thomas B.C."/>
            <person name="Pan C."/>
            <person name="Northen T.R."/>
            <person name="Banfield J.F."/>
        </authorList>
    </citation>
    <scope>NUCLEOTIDE SEQUENCE [LARGE SCALE GENOMIC DNA]</scope>
    <source>
        <strain evidence="2">WS_8</strain>
    </source>
</reference>
<comment type="caution">
    <text evidence="2">The sequence shown here is derived from an EMBL/GenBank/DDBJ whole genome shotgun (WGS) entry which is preliminary data.</text>
</comment>
<feature type="region of interest" description="Disordered" evidence="1">
    <location>
        <begin position="298"/>
        <end position="336"/>
    </location>
</feature>
<protein>
    <submittedName>
        <fullName evidence="2">Uncharacterized protein</fullName>
    </submittedName>
</protein>
<organism evidence="2 3">
    <name type="scientific">Eiseniibacteriota bacterium</name>
    <dbReference type="NCBI Taxonomy" id="2212470"/>
    <lineage>
        <taxon>Bacteria</taxon>
        <taxon>Candidatus Eiseniibacteriota</taxon>
    </lineage>
</organism>
<gene>
    <name evidence="2" type="ORF">E6K78_07015</name>
</gene>
<dbReference type="InterPro" id="IPR046535">
    <property type="entry name" value="DUF6600"/>
</dbReference>
<feature type="compositionally biased region" description="Basic and acidic residues" evidence="1">
    <location>
        <begin position="274"/>
        <end position="287"/>
    </location>
</feature>
<name>A0A538TQH8_UNCEI</name>
<dbReference type="Proteomes" id="UP000316609">
    <property type="component" value="Unassembled WGS sequence"/>
</dbReference>
<feature type="region of interest" description="Disordered" evidence="1">
    <location>
        <begin position="349"/>
        <end position="371"/>
    </location>
</feature>
<evidence type="ECO:0000313" key="3">
    <source>
        <dbReference type="Proteomes" id="UP000316609"/>
    </source>
</evidence>
<dbReference type="Pfam" id="PF20245">
    <property type="entry name" value="DUF6600"/>
    <property type="match status" value="1"/>
</dbReference>
<dbReference type="AlphaFoldDB" id="A0A538TQH8"/>
<sequence length="371" mass="42793">MIATIAALWLAALGCAGSYDRAPVHTYRRPDGVVEGAYFYDALSPYGRWIDYAPYGWCWTPYEVASDWRPYSDGYWVYTDYGWSWATYEPWGWATYHYGRWLFDSTYGWVWVPGSVWGPAWVAWRASDDWVGWAPLSPAASWSVSFGLKLANVAPVPAPRWSFVPRRYLADSNLRLRITSVARNPTLLTRTHDVTRFASRDGRPVNQGVDIVTVERAIGRNVPRLHIDDADSPLQGRAQVSSRGTIAFFRPRIHVTRGTEPRSVVTRRGNVETIETHQQEERQRLEGSLALERERLLREREQEQRSPGDADAMRRRHQAEDQAFEHHAREQREVLERRLKKRIMSYGQARNVVAQEQRANHKHGGNPDEAE</sequence>
<accession>A0A538TQH8</accession>
<dbReference type="EMBL" id="VBOY01000063">
    <property type="protein sequence ID" value="TMQ65858.1"/>
    <property type="molecule type" value="Genomic_DNA"/>
</dbReference>
<evidence type="ECO:0000313" key="2">
    <source>
        <dbReference type="EMBL" id="TMQ65858.1"/>
    </source>
</evidence>
<proteinExistence type="predicted"/>
<evidence type="ECO:0000256" key="1">
    <source>
        <dbReference type="SAM" id="MobiDB-lite"/>
    </source>
</evidence>
<feature type="region of interest" description="Disordered" evidence="1">
    <location>
        <begin position="268"/>
        <end position="287"/>
    </location>
</feature>